<evidence type="ECO:0000259" key="3">
    <source>
        <dbReference type="Pfam" id="PF00892"/>
    </source>
</evidence>
<dbReference type="EMBL" id="JAGIOL010000001">
    <property type="protein sequence ID" value="MBP2435866.1"/>
    <property type="molecule type" value="Genomic_DNA"/>
</dbReference>
<sequence length="158" mass="15847">MALLVVIVLSERLSTWRLGWGVAGVGGVAMVVLGPGAALDSVGVVAGIAGAASMGVGVVLTKRWGRPPGVSAVGFASWQLAAGGTLLIVPALLIDGVPAEISLPAVAGYVWLGLVGGLLAYTLWFRGIGRLPVTAIAPSASSASSDGERSLPRQLLRP</sequence>
<dbReference type="Proteomes" id="UP001519362">
    <property type="component" value="Unassembled WGS sequence"/>
</dbReference>
<evidence type="ECO:0000313" key="4">
    <source>
        <dbReference type="EMBL" id="MBP2435866.1"/>
    </source>
</evidence>
<protein>
    <submittedName>
        <fullName evidence="4">Drug/metabolite transporter (DMT)-like permease</fullName>
    </submittedName>
</protein>
<proteinExistence type="inferred from homology"/>
<feature type="transmembrane region" description="Helical" evidence="2">
    <location>
        <begin position="72"/>
        <end position="94"/>
    </location>
</feature>
<dbReference type="Pfam" id="PF00892">
    <property type="entry name" value="EamA"/>
    <property type="match status" value="1"/>
</dbReference>
<dbReference type="InterPro" id="IPR000620">
    <property type="entry name" value="EamA_dom"/>
</dbReference>
<feature type="transmembrane region" description="Helical" evidence="2">
    <location>
        <begin position="18"/>
        <end position="36"/>
    </location>
</feature>
<comment type="caution">
    <text evidence="4">The sequence shown here is derived from an EMBL/GenBank/DDBJ whole genome shotgun (WGS) entry which is preliminary data.</text>
</comment>
<keyword evidence="2" id="KW-1133">Transmembrane helix</keyword>
<gene>
    <name evidence="4" type="ORF">JOF34_000452</name>
</gene>
<keyword evidence="2" id="KW-0812">Transmembrane</keyword>
<feature type="transmembrane region" description="Helical" evidence="2">
    <location>
        <begin position="42"/>
        <end position="60"/>
    </location>
</feature>
<comment type="similarity">
    <text evidence="1">Belongs to the EamA transporter family.</text>
</comment>
<feature type="domain" description="EamA" evidence="3">
    <location>
        <begin position="43"/>
        <end position="139"/>
    </location>
</feature>
<name>A0ABS4ZEZ9_9MICO</name>
<organism evidence="4 5">
    <name type="scientific">Microbacterium amylolyticum</name>
    <dbReference type="NCBI Taxonomy" id="936337"/>
    <lineage>
        <taxon>Bacteria</taxon>
        <taxon>Bacillati</taxon>
        <taxon>Actinomycetota</taxon>
        <taxon>Actinomycetes</taxon>
        <taxon>Micrococcales</taxon>
        <taxon>Microbacteriaceae</taxon>
        <taxon>Microbacterium</taxon>
    </lineage>
</organism>
<accession>A0ABS4ZEZ9</accession>
<dbReference type="RefSeq" id="WP_241245005.1">
    <property type="nucleotide sequence ID" value="NZ_CP049253.1"/>
</dbReference>
<evidence type="ECO:0000256" key="2">
    <source>
        <dbReference type="SAM" id="Phobius"/>
    </source>
</evidence>
<feature type="transmembrane region" description="Helical" evidence="2">
    <location>
        <begin position="106"/>
        <end position="124"/>
    </location>
</feature>
<evidence type="ECO:0000313" key="5">
    <source>
        <dbReference type="Proteomes" id="UP001519362"/>
    </source>
</evidence>
<reference evidence="4 5" key="1">
    <citation type="submission" date="2021-03" db="EMBL/GenBank/DDBJ databases">
        <title>Sequencing the genomes of 1000 actinobacteria strains.</title>
        <authorList>
            <person name="Klenk H.-P."/>
        </authorList>
    </citation>
    <scope>NUCLEOTIDE SEQUENCE [LARGE SCALE GENOMIC DNA]</scope>
    <source>
        <strain evidence="4 5">DSM 24221</strain>
    </source>
</reference>
<keyword evidence="2" id="KW-0472">Membrane</keyword>
<keyword evidence="5" id="KW-1185">Reference proteome</keyword>
<evidence type="ECO:0000256" key="1">
    <source>
        <dbReference type="ARBA" id="ARBA00007362"/>
    </source>
</evidence>